<dbReference type="PROSITE" id="PS00324">
    <property type="entry name" value="ASPARTOKINASE"/>
    <property type="match status" value="1"/>
</dbReference>
<dbReference type="AlphaFoldDB" id="A0A542XGJ8"/>
<comment type="pathway">
    <text evidence="2 18">Amino-acid biosynthesis; L-lysine biosynthesis via DAP pathway; (S)-tetrahydrodipicolinate from L-aspartate: step 1/4.</text>
</comment>
<dbReference type="UniPathway" id="UPA00034">
    <property type="reaction ID" value="UER00015"/>
</dbReference>
<comment type="pathway">
    <text evidence="4 18">Amino-acid biosynthesis; L-threonine biosynthesis; L-threonine from L-aspartate: step 1/5.</text>
</comment>
<feature type="binding site" evidence="16">
    <location>
        <begin position="172"/>
        <end position="173"/>
    </location>
    <ligand>
        <name>ATP</name>
        <dbReference type="ChEBI" id="CHEBI:30616"/>
    </ligand>
</feature>
<dbReference type="SUPFAM" id="SSF53633">
    <property type="entry name" value="Carbamate kinase-like"/>
    <property type="match status" value="1"/>
</dbReference>
<dbReference type="CDD" id="cd04261">
    <property type="entry name" value="AAK_AKii-LysC-BS"/>
    <property type="match status" value="1"/>
</dbReference>
<comment type="similarity">
    <text evidence="5 17">Belongs to the aspartokinase family.</text>
</comment>
<name>A0A542XGJ8_9MICO</name>
<dbReference type="NCBIfam" id="TIGR00657">
    <property type="entry name" value="asp_kinases"/>
    <property type="match status" value="1"/>
</dbReference>
<evidence type="ECO:0000313" key="21">
    <source>
        <dbReference type="EMBL" id="TQL34953.1"/>
    </source>
</evidence>
<feature type="binding site" evidence="16">
    <location>
        <position position="183"/>
    </location>
    <ligand>
        <name>ATP</name>
        <dbReference type="ChEBI" id="CHEBI:30616"/>
    </ligand>
</feature>
<dbReference type="UniPathway" id="UPA00050">
    <property type="reaction ID" value="UER00461"/>
</dbReference>
<keyword evidence="11 17" id="KW-0418">Kinase</keyword>
<protein>
    <recommendedName>
        <fullName evidence="7 17">Aspartokinase</fullName>
        <ecNumber evidence="6 17">2.7.2.4</ecNumber>
    </recommendedName>
</protein>
<keyword evidence="8 18" id="KW-0028">Amino-acid biosynthesis</keyword>
<feature type="binding site" evidence="16">
    <location>
        <begin position="7"/>
        <end position="10"/>
    </location>
    <ligand>
        <name>ATP</name>
        <dbReference type="ChEBI" id="CHEBI:30616"/>
    </ligand>
</feature>
<evidence type="ECO:0000256" key="14">
    <source>
        <dbReference type="ARBA" id="ARBA00023154"/>
    </source>
</evidence>
<evidence type="ECO:0000256" key="19">
    <source>
        <dbReference type="SAM" id="MobiDB-lite"/>
    </source>
</evidence>
<dbReference type="GO" id="GO:0009088">
    <property type="term" value="P:threonine biosynthetic process"/>
    <property type="evidence" value="ECO:0007669"/>
    <property type="project" value="UniProtKB-UniPathway"/>
</dbReference>
<dbReference type="InterPro" id="IPR036393">
    <property type="entry name" value="AceGlu_kinase-like_sf"/>
</dbReference>
<dbReference type="CDD" id="cd04936">
    <property type="entry name" value="ACT_AKii-LysC-BS-like_2"/>
    <property type="match status" value="1"/>
</dbReference>
<dbReference type="EMBL" id="VFOK01000001">
    <property type="protein sequence ID" value="TQL34953.1"/>
    <property type="molecule type" value="Genomic_DNA"/>
</dbReference>
<sequence length="433" mass="45405">MALVVQKYGGSSVGDADSLHRVARRIVQTREAGHDVAVVVSAMGDTTDDLLDLTRQITREPTARELDMLLTAGERISMALLAMAIHELDHPAVSFTGAQAGLRTTDDFGAARILEVTPDRITETLRSGAVAIVAGFQGWSDDDVTTLGRGGSDTTAVALAAALDADVCEIYTDVDGLYSADPRVVSHAQQLPVLTSEEALELSAHGAKILHLRSVELARRHGVPLHVRSSFGTGAGTWVTDDPTVVPPDHPTVPGSNREESVEEPVISGVAHSHDQSKVTVVGVPDVPGTAAAIFAVMTGAVSTVDMVGQTHTAADTGLIDFSFALPVEDGRRAMDALRAAQERLGFADITYTDAVGKVSVVGVGMRSTPEVPAQLFEALAQAGITVHLIATSEIRLSAVVDEDQLEEATRVLHEAFGLGAEDEAVVHAGSGR</sequence>
<evidence type="ECO:0000256" key="17">
    <source>
        <dbReference type="RuleBase" id="RU003448"/>
    </source>
</evidence>
<evidence type="ECO:0000256" key="9">
    <source>
        <dbReference type="ARBA" id="ARBA00022679"/>
    </source>
</evidence>
<keyword evidence="13" id="KW-0220">Diaminopimelate biosynthesis</keyword>
<dbReference type="NCBIfam" id="NF005154">
    <property type="entry name" value="PRK06635.1-2"/>
    <property type="match status" value="1"/>
</dbReference>
<dbReference type="PIRSF" id="PIRSF000726">
    <property type="entry name" value="Asp_kin"/>
    <property type="match status" value="1"/>
</dbReference>
<dbReference type="SUPFAM" id="SSF55021">
    <property type="entry name" value="ACT-like"/>
    <property type="match status" value="2"/>
</dbReference>
<dbReference type="GO" id="GO:0009090">
    <property type="term" value="P:homoserine biosynthetic process"/>
    <property type="evidence" value="ECO:0007669"/>
    <property type="project" value="TreeGrafter"/>
</dbReference>
<dbReference type="InterPro" id="IPR054352">
    <property type="entry name" value="ACT_Aspartokinase"/>
</dbReference>
<dbReference type="UniPathway" id="UPA00051">
    <property type="reaction ID" value="UER00462"/>
</dbReference>
<dbReference type="NCBIfam" id="NF005155">
    <property type="entry name" value="PRK06635.1-4"/>
    <property type="match status" value="1"/>
</dbReference>
<comment type="catalytic activity">
    <reaction evidence="15 17">
        <text>L-aspartate + ATP = 4-phospho-L-aspartate + ADP</text>
        <dbReference type="Rhea" id="RHEA:23776"/>
        <dbReference type="ChEBI" id="CHEBI:29991"/>
        <dbReference type="ChEBI" id="CHEBI:30616"/>
        <dbReference type="ChEBI" id="CHEBI:57535"/>
        <dbReference type="ChEBI" id="CHEBI:456216"/>
        <dbReference type="EC" id="2.7.2.4"/>
    </reaction>
</comment>
<keyword evidence="22" id="KW-1185">Reference proteome</keyword>
<dbReference type="GO" id="GO:0019877">
    <property type="term" value="P:diaminopimelate biosynthetic process"/>
    <property type="evidence" value="ECO:0007669"/>
    <property type="project" value="UniProtKB-KW"/>
</dbReference>
<evidence type="ECO:0000256" key="8">
    <source>
        <dbReference type="ARBA" id="ARBA00022605"/>
    </source>
</evidence>
<dbReference type="Proteomes" id="UP000318336">
    <property type="component" value="Unassembled WGS sequence"/>
</dbReference>
<evidence type="ECO:0000256" key="15">
    <source>
        <dbReference type="ARBA" id="ARBA00047872"/>
    </source>
</evidence>
<evidence type="ECO:0000256" key="5">
    <source>
        <dbReference type="ARBA" id="ARBA00010122"/>
    </source>
</evidence>
<reference evidence="21 22" key="1">
    <citation type="submission" date="2019-06" db="EMBL/GenBank/DDBJ databases">
        <title>Sequencing the genomes of 1000 actinobacteria strains.</title>
        <authorList>
            <person name="Klenk H.-P."/>
        </authorList>
    </citation>
    <scope>NUCLEOTIDE SEQUENCE [LARGE SCALE GENOMIC DNA]</scope>
    <source>
        <strain evidence="21 22">DSM 24617</strain>
    </source>
</reference>
<feature type="domain" description="ACT" evidence="20">
    <location>
        <begin position="279"/>
        <end position="355"/>
    </location>
</feature>
<evidence type="ECO:0000256" key="11">
    <source>
        <dbReference type="ARBA" id="ARBA00022777"/>
    </source>
</evidence>
<feature type="region of interest" description="Disordered" evidence="19">
    <location>
        <begin position="238"/>
        <end position="259"/>
    </location>
</feature>
<comment type="caution">
    <text evidence="21">The sequence shown here is derived from an EMBL/GenBank/DDBJ whole genome shotgun (WGS) entry which is preliminary data.</text>
</comment>
<evidence type="ECO:0000256" key="7">
    <source>
        <dbReference type="ARBA" id="ARBA00016273"/>
    </source>
</evidence>
<dbReference type="InterPro" id="IPR018042">
    <property type="entry name" value="Aspartate_kinase_CS"/>
</dbReference>
<gene>
    <name evidence="21" type="ORF">FB554_3136</name>
</gene>
<dbReference type="Pfam" id="PF00696">
    <property type="entry name" value="AA_kinase"/>
    <property type="match status" value="1"/>
</dbReference>
<evidence type="ECO:0000256" key="16">
    <source>
        <dbReference type="PIRSR" id="PIRSR000726-1"/>
    </source>
</evidence>
<dbReference type="OrthoDB" id="9799110at2"/>
<feature type="binding site" evidence="16">
    <location>
        <position position="74"/>
    </location>
    <ligand>
        <name>substrate</name>
    </ligand>
</feature>
<dbReference type="PANTHER" id="PTHR21499">
    <property type="entry name" value="ASPARTATE KINASE"/>
    <property type="match status" value="1"/>
</dbReference>
<dbReference type="FunFam" id="3.40.1160.10:FF:000002">
    <property type="entry name" value="Aspartokinase"/>
    <property type="match status" value="1"/>
</dbReference>
<feature type="binding site" evidence="16">
    <location>
        <position position="47"/>
    </location>
    <ligand>
        <name>substrate</name>
    </ligand>
</feature>
<dbReference type="RefSeq" id="WP_142007291.1">
    <property type="nucleotide sequence ID" value="NZ_CAJTBP010000001.1"/>
</dbReference>
<dbReference type="NCBIfam" id="NF005153">
    <property type="entry name" value="PRK06635.1-1"/>
    <property type="match status" value="1"/>
</dbReference>
<dbReference type="CDD" id="cd04913">
    <property type="entry name" value="ACT_AKii-LysC-BS-like_1"/>
    <property type="match status" value="1"/>
</dbReference>
<dbReference type="GO" id="GO:0004072">
    <property type="term" value="F:aspartate kinase activity"/>
    <property type="evidence" value="ECO:0007669"/>
    <property type="project" value="UniProtKB-EC"/>
</dbReference>
<evidence type="ECO:0000256" key="12">
    <source>
        <dbReference type="ARBA" id="ARBA00022840"/>
    </source>
</evidence>
<evidence type="ECO:0000256" key="10">
    <source>
        <dbReference type="ARBA" id="ARBA00022741"/>
    </source>
</evidence>
<dbReference type="InterPro" id="IPR001341">
    <property type="entry name" value="Asp_kinase"/>
</dbReference>
<dbReference type="PANTHER" id="PTHR21499:SF3">
    <property type="entry name" value="ASPARTOKINASE"/>
    <property type="match status" value="1"/>
</dbReference>
<dbReference type="InterPro" id="IPR041740">
    <property type="entry name" value="AKii-LysC-BS"/>
</dbReference>
<dbReference type="GO" id="GO:0005829">
    <property type="term" value="C:cytosol"/>
    <property type="evidence" value="ECO:0007669"/>
    <property type="project" value="TreeGrafter"/>
</dbReference>
<accession>A0A542XGJ8</accession>
<dbReference type="PROSITE" id="PS51671">
    <property type="entry name" value="ACT"/>
    <property type="match status" value="2"/>
</dbReference>
<evidence type="ECO:0000256" key="4">
    <source>
        <dbReference type="ARBA" id="ARBA00005139"/>
    </source>
</evidence>
<evidence type="ECO:0000256" key="3">
    <source>
        <dbReference type="ARBA" id="ARBA00004986"/>
    </source>
</evidence>
<feature type="binding site" evidence="16">
    <location>
        <position position="178"/>
    </location>
    <ligand>
        <name>ATP</name>
        <dbReference type="ChEBI" id="CHEBI:30616"/>
    </ligand>
</feature>
<keyword evidence="9 17" id="KW-0808">Transferase</keyword>
<evidence type="ECO:0000256" key="6">
    <source>
        <dbReference type="ARBA" id="ARBA00013059"/>
    </source>
</evidence>
<feature type="domain" description="ACT" evidence="20">
    <location>
        <begin position="361"/>
        <end position="433"/>
    </location>
</feature>
<dbReference type="Gene3D" id="3.40.1160.10">
    <property type="entry name" value="Acetylglutamate kinase-like"/>
    <property type="match status" value="1"/>
</dbReference>
<dbReference type="Gene3D" id="3.30.2130.10">
    <property type="entry name" value="VC0802-like"/>
    <property type="match status" value="1"/>
</dbReference>
<comment type="function">
    <text evidence="1">Catalyzes the phosphorylation of the beta-carboxyl group of aspartic acid with ATP to yield 4-phospho-L-aspartate, which is involved in the branched biosynthetic pathway leading to the biosynthesis of amino acids lysine, threonine, isoleucine and methionine.</text>
</comment>
<evidence type="ECO:0000256" key="18">
    <source>
        <dbReference type="RuleBase" id="RU004249"/>
    </source>
</evidence>
<dbReference type="GO" id="GO:0005524">
    <property type="term" value="F:ATP binding"/>
    <property type="evidence" value="ECO:0007669"/>
    <property type="project" value="UniProtKB-KW"/>
</dbReference>
<evidence type="ECO:0000256" key="2">
    <source>
        <dbReference type="ARBA" id="ARBA00004766"/>
    </source>
</evidence>
<keyword evidence="12 16" id="KW-0067">ATP-binding</keyword>
<keyword evidence="14" id="KW-0457">Lysine biosynthesis</keyword>
<organism evidence="21 22">
    <name type="scientific">Barrientosiimonas humi</name>
    <dbReference type="NCBI Taxonomy" id="999931"/>
    <lineage>
        <taxon>Bacteria</taxon>
        <taxon>Bacillati</taxon>
        <taxon>Actinomycetota</taxon>
        <taxon>Actinomycetes</taxon>
        <taxon>Micrococcales</taxon>
        <taxon>Dermacoccaceae</taxon>
        <taxon>Barrientosiimonas</taxon>
    </lineage>
</organism>
<dbReference type="EC" id="2.7.2.4" evidence="6 17"/>
<dbReference type="InterPro" id="IPR005260">
    <property type="entry name" value="Asp_kin_monofn"/>
</dbReference>
<dbReference type="GO" id="GO:0009089">
    <property type="term" value="P:lysine biosynthetic process via diaminopimelate"/>
    <property type="evidence" value="ECO:0007669"/>
    <property type="project" value="UniProtKB-UniPathway"/>
</dbReference>
<proteinExistence type="inferred from homology"/>
<evidence type="ECO:0000259" key="20">
    <source>
        <dbReference type="PROSITE" id="PS51671"/>
    </source>
</evidence>
<keyword evidence="10 16" id="KW-0547">Nucleotide-binding</keyword>
<dbReference type="InterPro" id="IPR001048">
    <property type="entry name" value="Asp/Glu/Uridylate_kinase"/>
</dbReference>
<dbReference type="Pfam" id="PF22468">
    <property type="entry name" value="ACT_9"/>
    <property type="match status" value="1"/>
</dbReference>
<evidence type="ECO:0000256" key="1">
    <source>
        <dbReference type="ARBA" id="ARBA00002843"/>
    </source>
</evidence>
<dbReference type="InterPro" id="IPR045865">
    <property type="entry name" value="ACT-like_dom_sf"/>
</dbReference>
<evidence type="ECO:0000313" key="22">
    <source>
        <dbReference type="Proteomes" id="UP000318336"/>
    </source>
</evidence>
<dbReference type="InterPro" id="IPR002912">
    <property type="entry name" value="ACT_dom"/>
</dbReference>
<comment type="pathway">
    <text evidence="3 18">Amino-acid biosynthesis; L-methionine biosynthesis via de novo pathway; L-homoserine from L-aspartate: step 1/3.</text>
</comment>
<evidence type="ECO:0000256" key="13">
    <source>
        <dbReference type="ARBA" id="ARBA00022915"/>
    </source>
</evidence>